<name>A0A5E4NL16_9HEMI</name>
<dbReference type="InterPro" id="IPR011042">
    <property type="entry name" value="6-blade_b-propeller_TolB-like"/>
</dbReference>
<dbReference type="EMBL" id="CABPRJ010002408">
    <property type="protein sequence ID" value="VVC45641.1"/>
    <property type="molecule type" value="Genomic_DNA"/>
</dbReference>
<dbReference type="Proteomes" id="UP000325440">
    <property type="component" value="Unassembled WGS sequence"/>
</dbReference>
<feature type="region of interest" description="Disordered" evidence="4">
    <location>
        <begin position="432"/>
        <end position="457"/>
    </location>
</feature>
<comment type="subcellular location">
    <subcellularLocation>
        <location evidence="1">Secreted</location>
    </subcellularLocation>
</comment>
<dbReference type="InterPro" id="IPR017996">
    <property type="entry name" value="MRJP/yellow-related"/>
</dbReference>
<evidence type="ECO:0000256" key="1">
    <source>
        <dbReference type="ARBA" id="ARBA00004613"/>
    </source>
</evidence>
<dbReference type="PANTHER" id="PTHR10009">
    <property type="entry name" value="PROTEIN YELLOW-RELATED"/>
    <property type="match status" value="1"/>
</dbReference>
<keyword evidence="7" id="KW-1185">Reference proteome</keyword>
<protein>
    <submittedName>
        <fullName evidence="6">Six-bladed beta-propeller, TolB-like,Major royal jelly protein/protein yellow</fullName>
    </submittedName>
</protein>
<evidence type="ECO:0000256" key="2">
    <source>
        <dbReference type="ARBA" id="ARBA00009127"/>
    </source>
</evidence>
<accession>A0A5E4NL16</accession>
<dbReference type="Gene3D" id="2.120.10.30">
    <property type="entry name" value="TolB, C-terminal domain"/>
    <property type="match status" value="1"/>
</dbReference>
<evidence type="ECO:0000256" key="5">
    <source>
        <dbReference type="SAM" id="Phobius"/>
    </source>
</evidence>
<dbReference type="Pfam" id="PF03022">
    <property type="entry name" value="MRJP"/>
    <property type="match status" value="1"/>
</dbReference>
<sequence>MSNRVAREKSDISLRINASGFVAVALQILVVTLLKRPAPVAGIGLPVDQLTYVVSGARLEWTDPGDRRRATESGEYVARNVIPTRMAMRHDGIIYLAMPRFRRGVPFTLGAIECDPCTSTIEPPILPYPCAAAHRPRPKLDDNNNNNWTMVNVVDVYVDDSGLLWALDVGKVNLLQQDNAIVVRPPMVFAFDTDTDEIVRAIDLSRATTRASVLQSILVDQSTGAGMFVYVSDAGTGNVIVYNVCCDRSFKVYVPAGQCGRRGMMYMAMARVDVTDEAAGGGPVRQLRLYVTYGMSCNMMYVPVHAMDETTVSLATVITGRKPSKMIVLGTDRGSVIYFRTGDNGDVLSWDVNTPLRAENFRYVLRSQKSRVPFMVTAGLLGYPWYVESNFADFFAGDIGCLGVSTRIRQLQRPVENDDFRPACGAAVPVPCDGRSTNTRGRRGRVLPGRGRQKTNG</sequence>
<evidence type="ECO:0000256" key="3">
    <source>
        <dbReference type="ARBA" id="ARBA00022525"/>
    </source>
</evidence>
<dbReference type="PANTHER" id="PTHR10009:SF6">
    <property type="entry name" value="FI16876P1"/>
    <property type="match status" value="1"/>
</dbReference>
<keyword evidence="5" id="KW-1133">Transmembrane helix</keyword>
<keyword evidence="5" id="KW-0812">Transmembrane</keyword>
<comment type="similarity">
    <text evidence="2">Belongs to the major royal jelly protein family.</text>
</comment>
<keyword evidence="5" id="KW-0472">Membrane</keyword>
<dbReference type="AlphaFoldDB" id="A0A5E4NL16"/>
<evidence type="ECO:0000313" key="7">
    <source>
        <dbReference type="Proteomes" id="UP000325440"/>
    </source>
</evidence>
<organism evidence="6 7">
    <name type="scientific">Cinara cedri</name>
    <dbReference type="NCBI Taxonomy" id="506608"/>
    <lineage>
        <taxon>Eukaryota</taxon>
        <taxon>Metazoa</taxon>
        <taxon>Ecdysozoa</taxon>
        <taxon>Arthropoda</taxon>
        <taxon>Hexapoda</taxon>
        <taxon>Insecta</taxon>
        <taxon>Pterygota</taxon>
        <taxon>Neoptera</taxon>
        <taxon>Paraneoptera</taxon>
        <taxon>Hemiptera</taxon>
        <taxon>Sternorrhyncha</taxon>
        <taxon>Aphidomorpha</taxon>
        <taxon>Aphidoidea</taxon>
        <taxon>Aphididae</taxon>
        <taxon>Lachninae</taxon>
        <taxon>Cinara</taxon>
    </lineage>
</organism>
<proteinExistence type="inferred from homology"/>
<gene>
    <name evidence="6" type="ORF">CINCED_3A024568</name>
</gene>
<reference evidence="6 7" key="1">
    <citation type="submission" date="2019-08" db="EMBL/GenBank/DDBJ databases">
        <authorList>
            <person name="Alioto T."/>
            <person name="Alioto T."/>
            <person name="Gomez Garrido J."/>
        </authorList>
    </citation>
    <scope>NUCLEOTIDE SEQUENCE [LARGE SCALE GENOMIC DNA]</scope>
</reference>
<feature type="transmembrane region" description="Helical" evidence="5">
    <location>
        <begin position="12"/>
        <end position="34"/>
    </location>
</feature>
<evidence type="ECO:0000313" key="6">
    <source>
        <dbReference type="EMBL" id="VVC45641.1"/>
    </source>
</evidence>
<dbReference type="GO" id="GO:0005576">
    <property type="term" value="C:extracellular region"/>
    <property type="evidence" value="ECO:0007669"/>
    <property type="project" value="UniProtKB-SubCell"/>
</dbReference>
<dbReference type="OrthoDB" id="9977471at2759"/>
<evidence type="ECO:0000256" key="4">
    <source>
        <dbReference type="SAM" id="MobiDB-lite"/>
    </source>
</evidence>
<keyword evidence="3" id="KW-0964">Secreted</keyword>